<keyword evidence="1" id="KW-1133">Transmembrane helix</keyword>
<evidence type="ECO:0000313" key="3">
    <source>
        <dbReference type="Proteomes" id="UP000192739"/>
    </source>
</evidence>
<dbReference type="AlphaFoldDB" id="A0A1E3S4K6"/>
<protein>
    <recommendedName>
        <fullName evidence="4">Phage holin family protein</fullName>
    </recommendedName>
</protein>
<feature type="transmembrane region" description="Helical" evidence="1">
    <location>
        <begin position="61"/>
        <end position="81"/>
    </location>
</feature>
<accession>A0A1E3S4K6</accession>
<gene>
    <name evidence="2" type="ORF">BST27_18290</name>
</gene>
<dbReference type="OrthoDB" id="4871734at2"/>
<keyword evidence="3" id="KW-1185">Reference proteome</keyword>
<reference evidence="2 3" key="1">
    <citation type="submission" date="2017-02" db="EMBL/GenBank/DDBJ databases">
        <title>The new phylogeny of genus Mycobacterium.</title>
        <authorList>
            <person name="Tortoli E."/>
            <person name="Trovato A."/>
            <person name="Cirillo D.M."/>
        </authorList>
    </citation>
    <scope>NUCLEOTIDE SEQUENCE [LARGE SCALE GENOMIC DNA]</scope>
    <source>
        <strain evidence="2 3">DSM 44049</strain>
    </source>
</reference>
<evidence type="ECO:0008006" key="4">
    <source>
        <dbReference type="Google" id="ProtNLM"/>
    </source>
</evidence>
<name>A0A1E3S4K6_MYCIE</name>
<dbReference type="Proteomes" id="UP000192739">
    <property type="component" value="Unassembled WGS sequence"/>
</dbReference>
<feature type="transmembrane region" description="Helical" evidence="1">
    <location>
        <begin position="29"/>
        <end position="49"/>
    </location>
</feature>
<evidence type="ECO:0000256" key="1">
    <source>
        <dbReference type="SAM" id="Phobius"/>
    </source>
</evidence>
<sequence length="123" mass="12919">MLLHAFALLASWAIGLLIAASIVPRVSLSVPGFTVAVVVFAVTQAILSLSTLKLRHWCAPLLLGGTGWALTIVALVLASILTRGLVIDGTAPWLATTLVVWLVTTITAITLPELPIRDRVGST</sequence>
<keyword evidence="1" id="KW-0472">Membrane</keyword>
<keyword evidence="1" id="KW-0812">Transmembrane</keyword>
<dbReference type="STRING" id="28445.BHQ20_27880"/>
<evidence type="ECO:0000313" key="2">
    <source>
        <dbReference type="EMBL" id="ORB00708.1"/>
    </source>
</evidence>
<dbReference type="EMBL" id="MVHT01000052">
    <property type="protein sequence ID" value="ORB00708.1"/>
    <property type="molecule type" value="Genomic_DNA"/>
</dbReference>
<organism evidence="2 3">
    <name type="scientific">Mycobacterium intermedium</name>
    <dbReference type="NCBI Taxonomy" id="28445"/>
    <lineage>
        <taxon>Bacteria</taxon>
        <taxon>Bacillati</taxon>
        <taxon>Actinomycetota</taxon>
        <taxon>Actinomycetes</taxon>
        <taxon>Mycobacteriales</taxon>
        <taxon>Mycobacteriaceae</taxon>
        <taxon>Mycobacterium</taxon>
        <taxon>Mycobacterium simiae complex</taxon>
    </lineage>
</organism>
<comment type="caution">
    <text evidence="2">The sequence shown here is derived from an EMBL/GenBank/DDBJ whole genome shotgun (WGS) entry which is preliminary data.</text>
</comment>
<proteinExistence type="predicted"/>
<feature type="transmembrane region" description="Helical" evidence="1">
    <location>
        <begin position="93"/>
        <end position="111"/>
    </location>
</feature>